<accession>A0A955LGX5</accession>
<dbReference type="SUPFAM" id="SSF51735">
    <property type="entry name" value="NAD(P)-binding Rossmann-fold domains"/>
    <property type="match status" value="1"/>
</dbReference>
<evidence type="ECO:0000256" key="6">
    <source>
        <dbReference type="HAMAP-Rule" id="MF_00966"/>
    </source>
</evidence>
<dbReference type="HAMAP" id="MF_00966">
    <property type="entry name" value="G6PD"/>
    <property type="match status" value="1"/>
</dbReference>
<evidence type="ECO:0000256" key="3">
    <source>
        <dbReference type="ARBA" id="ARBA00022857"/>
    </source>
</evidence>
<gene>
    <name evidence="6 9" type="primary">zwf</name>
    <name evidence="9" type="ORF">KC571_01330</name>
</gene>
<dbReference type="EMBL" id="JAGQKX010000021">
    <property type="protein sequence ID" value="MCA9390018.1"/>
    <property type="molecule type" value="Genomic_DNA"/>
</dbReference>
<reference evidence="9" key="1">
    <citation type="submission" date="2020-04" db="EMBL/GenBank/DDBJ databases">
        <authorList>
            <person name="Zhang T."/>
        </authorList>
    </citation>
    <scope>NUCLEOTIDE SEQUENCE</scope>
    <source>
        <strain evidence="9">HKST-UBA01</strain>
    </source>
</reference>
<dbReference type="GO" id="GO:0009051">
    <property type="term" value="P:pentose-phosphate shunt, oxidative branch"/>
    <property type="evidence" value="ECO:0007669"/>
    <property type="project" value="TreeGrafter"/>
</dbReference>
<evidence type="ECO:0000256" key="5">
    <source>
        <dbReference type="ARBA" id="ARBA00023277"/>
    </source>
</evidence>
<dbReference type="AlphaFoldDB" id="A0A955LGX5"/>
<feature type="binding site" evidence="6">
    <location>
        <position position="52"/>
    </location>
    <ligand>
        <name>NADP(+)</name>
        <dbReference type="ChEBI" id="CHEBI:58349"/>
    </ligand>
</feature>
<dbReference type="GO" id="GO:0004345">
    <property type="term" value="F:glucose-6-phosphate dehydrogenase activity"/>
    <property type="evidence" value="ECO:0007669"/>
    <property type="project" value="UniProtKB-UniRule"/>
</dbReference>
<feature type="binding site" evidence="6">
    <location>
        <position position="247"/>
    </location>
    <ligand>
        <name>substrate</name>
    </ligand>
</feature>
<keyword evidence="5 6" id="KW-0119">Carbohydrate metabolism</keyword>
<feature type="binding site" evidence="6">
    <location>
        <position position="342"/>
    </location>
    <ligand>
        <name>substrate</name>
    </ligand>
</feature>
<dbReference type="InterPro" id="IPR036291">
    <property type="entry name" value="NAD(P)-bd_dom_sf"/>
</dbReference>
<evidence type="ECO:0000313" key="9">
    <source>
        <dbReference type="EMBL" id="MCA9390018.1"/>
    </source>
</evidence>
<reference evidence="9" key="2">
    <citation type="journal article" date="2021" name="Microbiome">
        <title>Successional dynamics and alternative stable states in a saline activated sludge microbial community over 9 years.</title>
        <authorList>
            <person name="Wang Y."/>
            <person name="Ye J."/>
            <person name="Ju F."/>
            <person name="Liu L."/>
            <person name="Boyd J.A."/>
            <person name="Deng Y."/>
            <person name="Parks D.H."/>
            <person name="Jiang X."/>
            <person name="Yin X."/>
            <person name="Woodcroft B.J."/>
            <person name="Tyson G.W."/>
            <person name="Hugenholtz P."/>
            <person name="Polz M.F."/>
            <person name="Zhang T."/>
        </authorList>
    </citation>
    <scope>NUCLEOTIDE SEQUENCE</scope>
    <source>
        <strain evidence="9">HKST-UBA01</strain>
    </source>
</reference>
<dbReference type="EC" id="1.1.1.49" evidence="6"/>
<feature type="domain" description="Glucose-6-phosphate dehydrogenase C-terminal" evidence="8">
    <location>
        <begin position="202"/>
        <end position="470"/>
    </location>
</feature>
<sequence length="477" mass="54313">METELSPVMSPTILTLFGVTGDLSARLVIPALFDLFQKNLLPENLSVLGFARSEWTDGDLQSHVIDSIKINRKWVDESLAETFSQHFSYVIGNANEVDTFIALKKKIVAIEDSWGICSNKLFYFSVSPSLFKNIAQNLAAVGLNIPCSTVTGWTRLLIEKPFGSNLQTAKELDSFLLKSYKEEQIFRIDHYLDKEVNQNIIAFRFSNSIFEPSWDNKHIESIHIRLLESAGVENRGAFFDSVGALRDVGANHLLQVLSLLTMDRPESLQAHDLRNKRMELFKHISVLSEEEIVQFTKRGQYVGFRDIDGVAHDSQTETYFKLQLNLKDRRWENIPIIIEAGKRMGTARKGAVVTYKHPDPCLCPVEMGHLKNRVTFSLSEPEGISISFMAKPPSLKYTLTDELFSFNIHDVYDEKLHINEYEQVLLDCFTGDQSRFVSTGEIESMWKIIDPIIDAWNNDVVPLHLYNPDSDEILNEG</sequence>
<evidence type="ECO:0000256" key="4">
    <source>
        <dbReference type="ARBA" id="ARBA00023002"/>
    </source>
</evidence>
<evidence type="ECO:0000259" key="8">
    <source>
        <dbReference type="Pfam" id="PF02781"/>
    </source>
</evidence>
<dbReference type="InterPro" id="IPR022675">
    <property type="entry name" value="G6P_DH_C"/>
</dbReference>
<dbReference type="NCBIfam" id="TIGR00871">
    <property type="entry name" value="zwf"/>
    <property type="match status" value="1"/>
</dbReference>
<feature type="binding site" evidence="6">
    <location>
        <position position="194"/>
    </location>
    <ligand>
        <name>substrate</name>
    </ligand>
</feature>
<dbReference type="SUPFAM" id="SSF55347">
    <property type="entry name" value="Glyceraldehyde-3-phosphate dehydrogenase-like, C-terminal domain"/>
    <property type="match status" value="1"/>
</dbReference>
<dbReference type="InterPro" id="IPR022674">
    <property type="entry name" value="G6P_DH_NAD-bd"/>
</dbReference>
<dbReference type="Proteomes" id="UP000701698">
    <property type="component" value="Unassembled WGS sequence"/>
</dbReference>
<feature type="domain" description="Glucose-6-phosphate dehydrogenase NAD-binding" evidence="7">
    <location>
        <begin position="16"/>
        <end position="199"/>
    </location>
</feature>
<dbReference type="GO" id="GO:0050661">
    <property type="term" value="F:NADP binding"/>
    <property type="evidence" value="ECO:0007669"/>
    <property type="project" value="UniProtKB-UniRule"/>
</dbReference>
<comment type="pathway">
    <text evidence="1 6">Carbohydrate degradation; pentose phosphate pathway; D-ribulose 5-phosphate from D-glucose 6-phosphate (oxidative stage): step 1/3.</text>
</comment>
<keyword evidence="3 6" id="KW-0521">NADP</keyword>
<comment type="caution">
    <text evidence="6">Lacks conserved residue(s) required for the propagation of feature annotation.</text>
</comment>
<dbReference type="PANTHER" id="PTHR23429">
    <property type="entry name" value="GLUCOSE-6-PHOSPHATE 1-DEHYDROGENASE G6PD"/>
    <property type="match status" value="1"/>
</dbReference>
<keyword evidence="4 6" id="KW-0560">Oxidoreductase</keyword>
<feature type="binding site" evidence="6">
    <location>
        <position position="228"/>
    </location>
    <ligand>
        <name>substrate</name>
    </ligand>
</feature>
<dbReference type="InterPro" id="IPR001282">
    <property type="entry name" value="G6P_DH"/>
</dbReference>
<dbReference type="GO" id="GO:0005829">
    <property type="term" value="C:cytosol"/>
    <property type="evidence" value="ECO:0007669"/>
    <property type="project" value="TreeGrafter"/>
</dbReference>
<dbReference type="GO" id="GO:0006006">
    <property type="term" value="P:glucose metabolic process"/>
    <property type="evidence" value="ECO:0007669"/>
    <property type="project" value="UniProtKB-KW"/>
</dbReference>
<dbReference type="Pfam" id="PF00479">
    <property type="entry name" value="G6PD_N"/>
    <property type="match status" value="1"/>
</dbReference>
<name>A0A955LGX5_UNCKA</name>
<dbReference type="PANTHER" id="PTHR23429:SF0">
    <property type="entry name" value="GLUCOSE-6-PHOSPHATE 1-DEHYDROGENASE"/>
    <property type="match status" value="1"/>
</dbReference>
<evidence type="ECO:0000256" key="1">
    <source>
        <dbReference type="ARBA" id="ARBA00004937"/>
    </source>
</evidence>
<dbReference type="Gene3D" id="3.40.50.720">
    <property type="entry name" value="NAD(P)-binding Rossmann-like Domain"/>
    <property type="match status" value="1"/>
</dbReference>
<keyword evidence="2 6" id="KW-0313">Glucose metabolism</keyword>
<dbReference type="PRINTS" id="PR00079">
    <property type="entry name" value="G6PDHDRGNASE"/>
</dbReference>
<dbReference type="Gene3D" id="3.30.360.10">
    <property type="entry name" value="Dihydrodipicolinate Reductase, domain 2"/>
    <property type="match status" value="1"/>
</dbReference>
<dbReference type="PIRSF" id="PIRSF000110">
    <property type="entry name" value="G6PD"/>
    <property type="match status" value="1"/>
</dbReference>
<feature type="active site" description="Proton acceptor" evidence="6">
    <location>
        <position position="252"/>
    </location>
</feature>
<evidence type="ECO:0000256" key="2">
    <source>
        <dbReference type="ARBA" id="ARBA00022526"/>
    </source>
</evidence>
<feature type="binding site" evidence="6">
    <location>
        <position position="160"/>
    </location>
    <ligand>
        <name>NADP(+)</name>
        <dbReference type="ChEBI" id="CHEBI:58349"/>
    </ligand>
</feature>
<comment type="catalytic activity">
    <reaction evidence="6">
        <text>D-glucose 6-phosphate + NADP(+) = 6-phospho-D-glucono-1,5-lactone + NADPH + H(+)</text>
        <dbReference type="Rhea" id="RHEA:15841"/>
        <dbReference type="ChEBI" id="CHEBI:15378"/>
        <dbReference type="ChEBI" id="CHEBI:57783"/>
        <dbReference type="ChEBI" id="CHEBI:57955"/>
        <dbReference type="ChEBI" id="CHEBI:58349"/>
        <dbReference type="ChEBI" id="CHEBI:61548"/>
        <dbReference type="EC" id="1.1.1.49"/>
    </reaction>
</comment>
<proteinExistence type="inferred from homology"/>
<evidence type="ECO:0000313" key="10">
    <source>
        <dbReference type="Proteomes" id="UP000701698"/>
    </source>
</evidence>
<comment type="similarity">
    <text evidence="6">Belongs to the glucose-6-phosphate dehydrogenase family.</text>
</comment>
<dbReference type="Pfam" id="PF02781">
    <property type="entry name" value="G6PD_C"/>
    <property type="match status" value="1"/>
</dbReference>
<feature type="binding site" evidence="6">
    <location>
        <position position="190"/>
    </location>
    <ligand>
        <name>substrate</name>
    </ligand>
</feature>
<evidence type="ECO:0000259" key="7">
    <source>
        <dbReference type="Pfam" id="PF00479"/>
    </source>
</evidence>
<organism evidence="9 10">
    <name type="scientific">candidate division WWE3 bacterium</name>
    <dbReference type="NCBI Taxonomy" id="2053526"/>
    <lineage>
        <taxon>Bacteria</taxon>
        <taxon>Katanobacteria</taxon>
    </lineage>
</organism>
<comment type="caution">
    <text evidence="9">The sequence shown here is derived from an EMBL/GenBank/DDBJ whole genome shotgun (WGS) entry which is preliminary data.</text>
</comment>
<protein>
    <recommendedName>
        <fullName evidence="6">Glucose-6-phosphate 1-dehydrogenase</fullName>
        <shortName evidence="6">G6PD</shortName>
        <ecNumber evidence="6">1.1.1.49</ecNumber>
    </recommendedName>
</protein>
<comment type="function">
    <text evidence="6">Catalyzes the oxidation of glucose 6-phosphate to 6-phosphogluconolactone.</text>
</comment>